<feature type="transmembrane region" description="Helical" evidence="1">
    <location>
        <begin position="173"/>
        <end position="191"/>
    </location>
</feature>
<evidence type="ECO:0000313" key="2">
    <source>
        <dbReference type="EMBL" id="CEL92377.1"/>
    </source>
</evidence>
<dbReference type="AlphaFoldDB" id="A0A0G4EAR1"/>
<organism evidence="2 3">
    <name type="scientific">Vitrella brassicaformis (strain CCMP3155)</name>
    <dbReference type="NCBI Taxonomy" id="1169540"/>
    <lineage>
        <taxon>Eukaryota</taxon>
        <taxon>Sar</taxon>
        <taxon>Alveolata</taxon>
        <taxon>Colpodellida</taxon>
        <taxon>Vitrellaceae</taxon>
        <taxon>Vitrella</taxon>
    </lineage>
</organism>
<dbReference type="VEuPathDB" id="CryptoDB:Vbra_6835"/>
<accession>A0A0G4EAR1</accession>
<evidence type="ECO:0000256" key="1">
    <source>
        <dbReference type="SAM" id="Phobius"/>
    </source>
</evidence>
<evidence type="ECO:0000313" key="3">
    <source>
        <dbReference type="Proteomes" id="UP000041254"/>
    </source>
</evidence>
<dbReference type="PhylomeDB" id="A0A0G4EAR1"/>
<keyword evidence="1" id="KW-0812">Transmembrane</keyword>
<keyword evidence="1" id="KW-0472">Membrane</keyword>
<reference evidence="2 3" key="1">
    <citation type="submission" date="2014-11" db="EMBL/GenBank/DDBJ databases">
        <authorList>
            <person name="Zhu J."/>
            <person name="Qi W."/>
            <person name="Song R."/>
        </authorList>
    </citation>
    <scope>NUCLEOTIDE SEQUENCE [LARGE SCALE GENOMIC DNA]</scope>
</reference>
<dbReference type="Proteomes" id="UP000041254">
    <property type="component" value="Unassembled WGS sequence"/>
</dbReference>
<proteinExistence type="predicted"/>
<keyword evidence="3" id="KW-1185">Reference proteome</keyword>
<protein>
    <submittedName>
        <fullName evidence="2">Uncharacterized protein</fullName>
    </submittedName>
</protein>
<gene>
    <name evidence="2" type="ORF">Vbra_6835</name>
</gene>
<dbReference type="Gene3D" id="1.20.140.150">
    <property type="match status" value="1"/>
</dbReference>
<feature type="transmembrane region" description="Helical" evidence="1">
    <location>
        <begin position="75"/>
        <end position="99"/>
    </location>
</feature>
<sequence length="195" mass="21313">MLSLRQACEKAGIKRETCGDKYSVVLGKYKSCSCSSELADLDQGGRIEVCKKDVKPKSERCNQYEILGTLQSAGLVMICLASIGVAFSGIGILMSYGCASVDTHVDRRKPLWWIGLICWIVSLLMISIGLIVWETMTAGGTEDDQLSCTARQYQDSSYEWSIEKKVCPVGHSFFLALVGFLAIVVGTVFHASPPK</sequence>
<dbReference type="InParanoid" id="A0A0G4EAR1"/>
<name>A0A0G4EAR1_VITBC</name>
<dbReference type="EMBL" id="CDMY01000069">
    <property type="protein sequence ID" value="CEL92377.1"/>
    <property type="molecule type" value="Genomic_DNA"/>
</dbReference>
<keyword evidence="1" id="KW-1133">Transmembrane helix</keyword>
<feature type="transmembrane region" description="Helical" evidence="1">
    <location>
        <begin position="111"/>
        <end position="133"/>
    </location>
</feature>